<evidence type="ECO:0000313" key="7">
    <source>
        <dbReference type="Proteomes" id="UP001497602"/>
    </source>
</evidence>
<organism evidence="6 7">
    <name type="scientific">Tenacibaculum vairaonense</name>
    <dbReference type="NCBI Taxonomy" id="3137860"/>
    <lineage>
        <taxon>Bacteria</taxon>
        <taxon>Pseudomonadati</taxon>
        <taxon>Bacteroidota</taxon>
        <taxon>Flavobacteriia</taxon>
        <taxon>Flavobacteriales</taxon>
        <taxon>Flavobacteriaceae</taxon>
        <taxon>Tenacibaculum</taxon>
    </lineage>
</organism>
<keyword evidence="7" id="KW-1185">Reference proteome</keyword>
<evidence type="ECO:0000256" key="2">
    <source>
        <dbReference type="ARBA" id="ARBA00023125"/>
    </source>
</evidence>
<feature type="transmembrane region" description="Helical" evidence="4">
    <location>
        <begin position="87"/>
        <end position="103"/>
    </location>
</feature>
<dbReference type="EMBL" id="CAXJRC010000023">
    <property type="protein sequence ID" value="CAL2107120.1"/>
    <property type="molecule type" value="Genomic_DNA"/>
</dbReference>
<reference evidence="6 7" key="1">
    <citation type="submission" date="2024-05" db="EMBL/GenBank/DDBJ databases">
        <authorList>
            <person name="Duchaud E."/>
        </authorList>
    </citation>
    <scope>NUCLEOTIDE SEQUENCE [LARGE SCALE GENOMIC DNA]</scope>
    <source>
        <strain evidence="6">Ena-SAMPLE-TAB-13-05-2024-13:56:06:370-140305</strain>
    </source>
</reference>
<keyword evidence="2" id="KW-0238">DNA-binding</keyword>
<dbReference type="SMART" id="SM00342">
    <property type="entry name" value="HTH_ARAC"/>
    <property type="match status" value="1"/>
</dbReference>
<name>A0ABM9PN29_9FLAO</name>
<feature type="transmembrane region" description="Helical" evidence="4">
    <location>
        <begin position="38"/>
        <end position="53"/>
    </location>
</feature>
<gene>
    <name evidence="6" type="ORF">T190115A13A_300004</name>
</gene>
<protein>
    <submittedName>
        <fullName evidence="6">Helix-turn-helix domain-containing protein</fullName>
    </submittedName>
</protein>
<dbReference type="PANTHER" id="PTHR43280:SF29">
    <property type="entry name" value="ARAC-FAMILY TRANSCRIPTIONAL REGULATOR"/>
    <property type="match status" value="1"/>
</dbReference>
<keyword evidence="1" id="KW-0805">Transcription regulation</keyword>
<evidence type="ECO:0000256" key="4">
    <source>
        <dbReference type="SAM" id="Phobius"/>
    </source>
</evidence>
<dbReference type="Pfam" id="PF12833">
    <property type="entry name" value="HTH_18"/>
    <property type="match status" value="1"/>
</dbReference>
<comment type="caution">
    <text evidence="6">The sequence shown here is derived from an EMBL/GenBank/DDBJ whole genome shotgun (WGS) entry which is preliminary data.</text>
</comment>
<evidence type="ECO:0000259" key="5">
    <source>
        <dbReference type="PROSITE" id="PS01124"/>
    </source>
</evidence>
<sequence>MQKISIVTFLDIMVISLLVIICTLIYNNNNRFASKKSKLFIFLFFFFFLVESLENYRGSYFFCAYEFSIADCFFYFFLIENLKLPRYHNYINLLFILLINLAYRNEFDVFYTLIDILFNISYLLFFMNSIKKLIARNSKRFYVRNRHFIYFINVFLLSSFIYYILVIIEDIFVSFNSDYAIFFTVSYSIIQLLVFLICFQFFIFNRPVFNFRKERRLKTVSKMLILGNNNKFNVCRLDEKEDFEKLMDLIIEKRMYSNSRLTLKVLSEQTNMHSKYISKLINSFTETNFNDFINKFRVNEFKEKAKDASYENYSILGIANESGFSSKSTFYKAFKKFENKSPSEYINSLKD</sequence>
<feature type="transmembrane region" description="Helical" evidence="4">
    <location>
        <begin position="180"/>
        <end position="204"/>
    </location>
</feature>
<dbReference type="Gene3D" id="1.10.10.60">
    <property type="entry name" value="Homeodomain-like"/>
    <property type="match status" value="2"/>
</dbReference>
<proteinExistence type="predicted"/>
<dbReference type="PANTHER" id="PTHR43280">
    <property type="entry name" value="ARAC-FAMILY TRANSCRIPTIONAL REGULATOR"/>
    <property type="match status" value="1"/>
</dbReference>
<feature type="transmembrane region" description="Helical" evidence="4">
    <location>
        <begin position="148"/>
        <end position="168"/>
    </location>
</feature>
<accession>A0ABM9PN29</accession>
<feature type="domain" description="HTH araC/xylS-type" evidence="5">
    <location>
        <begin position="244"/>
        <end position="348"/>
    </location>
</feature>
<keyword evidence="4" id="KW-1133">Transmembrane helix</keyword>
<dbReference type="InterPro" id="IPR018060">
    <property type="entry name" value="HTH_AraC"/>
</dbReference>
<feature type="transmembrane region" description="Helical" evidence="4">
    <location>
        <begin position="109"/>
        <end position="127"/>
    </location>
</feature>
<feature type="transmembrane region" description="Helical" evidence="4">
    <location>
        <begin position="6"/>
        <end position="26"/>
    </location>
</feature>
<dbReference type="Proteomes" id="UP001497602">
    <property type="component" value="Unassembled WGS sequence"/>
</dbReference>
<keyword evidence="4" id="KW-0472">Membrane</keyword>
<evidence type="ECO:0000256" key="1">
    <source>
        <dbReference type="ARBA" id="ARBA00023015"/>
    </source>
</evidence>
<dbReference type="PROSITE" id="PS01124">
    <property type="entry name" value="HTH_ARAC_FAMILY_2"/>
    <property type="match status" value="1"/>
</dbReference>
<evidence type="ECO:0000256" key="3">
    <source>
        <dbReference type="ARBA" id="ARBA00023163"/>
    </source>
</evidence>
<keyword evidence="3" id="KW-0804">Transcription</keyword>
<feature type="transmembrane region" description="Helical" evidence="4">
    <location>
        <begin position="59"/>
        <end position="78"/>
    </location>
</feature>
<keyword evidence="4" id="KW-0812">Transmembrane</keyword>
<dbReference type="InterPro" id="IPR009057">
    <property type="entry name" value="Homeodomain-like_sf"/>
</dbReference>
<evidence type="ECO:0000313" key="6">
    <source>
        <dbReference type="EMBL" id="CAL2107120.1"/>
    </source>
</evidence>
<dbReference type="SUPFAM" id="SSF46689">
    <property type="entry name" value="Homeodomain-like"/>
    <property type="match status" value="1"/>
</dbReference>